<comment type="pathway">
    <text evidence="2">Protein modification; protein glycosylation.</text>
</comment>
<feature type="active site" evidence="10">
    <location>
        <position position="470"/>
    </location>
</feature>
<evidence type="ECO:0000256" key="3">
    <source>
        <dbReference type="ARBA" id="ARBA00007658"/>
    </source>
</evidence>
<feature type="active site" description="Proton donor" evidence="10">
    <location>
        <position position="422"/>
    </location>
</feature>
<dbReference type="Pfam" id="PF01532">
    <property type="entry name" value="Glyco_hydro_47"/>
    <property type="match status" value="1"/>
</dbReference>
<evidence type="ECO:0000256" key="8">
    <source>
        <dbReference type="ARBA" id="ARBA00047669"/>
    </source>
</evidence>
<dbReference type="PRINTS" id="PR00747">
    <property type="entry name" value="GLYHDRLASE47"/>
</dbReference>
<evidence type="ECO:0000256" key="13">
    <source>
        <dbReference type="RuleBase" id="RU361193"/>
    </source>
</evidence>
<evidence type="ECO:0000256" key="7">
    <source>
        <dbReference type="ARBA" id="ARBA00023157"/>
    </source>
</evidence>
<evidence type="ECO:0000256" key="1">
    <source>
        <dbReference type="ARBA" id="ARBA00001913"/>
    </source>
</evidence>
<dbReference type="GO" id="GO:0036503">
    <property type="term" value="P:ERAD pathway"/>
    <property type="evidence" value="ECO:0007669"/>
    <property type="project" value="UniProtKB-ARBA"/>
</dbReference>
<accession>A0A1V6UVB6</accession>
<dbReference type="EMBL" id="MDDG01000004">
    <property type="protein sequence ID" value="OQE42384.1"/>
    <property type="molecule type" value="Genomic_DNA"/>
</dbReference>
<evidence type="ECO:0000256" key="12">
    <source>
        <dbReference type="PIRSR" id="PIRSR601382-3"/>
    </source>
</evidence>
<protein>
    <recommendedName>
        <fullName evidence="13">alpha-1,2-Mannosidase</fullName>
        <ecNumber evidence="13">3.2.1.-</ecNumber>
    </recommendedName>
</protein>
<comment type="catalytic activity">
    <reaction evidence="8">
        <text>N(4)-(alpha-D-Man-(1-&gt;2)-alpha-D-Man-(1-&gt;2)-alpha-D-Man-(1-&gt;3)-[alpha-D-Man-(1-&gt;3)-[alpha-D-Man-(1-&gt;2)-alpha-D-Man-(1-&gt;6)]-alpha-D-Man-(1-&gt;6)]-beta-D-Man-(1-&gt;4)-beta-D-GlcNAc-(1-&gt;4)-beta-D-GlcNAc)-L-asparaginyl-[protein] (N-glucan mannose isomer 8A1,2,3B1,3) + 3 H2O = N(4)-(alpha-D-Man-(1-&gt;3)-[alpha-D-Man-(1-&gt;3)-[alpha-D-Man-(1-&gt;6)]-alpha-D-Man-(1-&gt;6)]-beta-D-Man-(1-&gt;4)-beta-D-GlcNAc-(1-&gt;4)-beta-D-GlcNAc)-L-asparaginyl-[protein] (N-glucan mannose isomer 5A1,2) + 3 beta-D-mannose</text>
        <dbReference type="Rhea" id="RHEA:56028"/>
        <dbReference type="Rhea" id="RHEA-COMP:14358"/>
        <dbReference type="Rhea" id="RHEA-COMP:14367"/>
        <dbReference type="ChEBI" id="CHEBI:15377"/>
        <dbReference type="ChEBI" id="CHEBI:28563"/>
        <dbReference type="ChEBI" id="CHEBI:59087"/>
        <dbReference type="ChEBI" id="CHEBI:60628"/>
        <dbReference type="EC" id="3.2.1.113"/>
    </reaction>
</comment>
<reference evidence="15" key="1">
    <citation type="journal article" date="2017" name="Nat. Microbiol.">
        <title>Global analysis of biosynthetic gene clusters reveals vast potential of secondary metabolite production in Penicillium species.</title>
        <authorList>
            <person name="Nielsen J.C."/>
            <person name="Grijseels S."/>
            <person name="Prigent S."/>
            <person name="Ji B."/>
            <person name="Dainat J."/>
            <person name="Nielsen K.F."/>
            <person name="Frisvad J.C."/>
            <person name="Workman M."/>
            <person name="Nielsen J."/>
        </authorList>
    </citation>
    <scope>NUCLEOTIDE SEQUENCE [LARGE SCALE GENOMIC DNA]</scope>
    <source>
        <strain evidence="15">IBT 31321</strain>
    </source>
</reference>
<dbReference type="InterPro" id="IPR001382">
    <property type="entry name" value="Glyco_hydro_47"/>
</dbReference>
<dbReference type="PANTHER" id="PTHR11742">
    <property type="entry name" value="MANNOSYL-OLIGOSACCHARIDE ALPHA-1,2-MANNOSIDASE-RELATED"/>
    <property type="match status" value="1"/>
</dbReference>
<dbReference type="GO" id="GO:0004571">
    <property type="term" value="F:mannosyl-oligosaccharide 1,2-alpha-mannosidase activity"/>
    <property type="evidence" value="ECO:0007669"/>
    <property type="project" value="UniProtKB-EC"/>
</dbReference>
<keyword evidence="5 13" id="KW-0378">Hydrolase</keyword>
<evidence type="ECO:0000256" key="2">
    <source>
        <dbReference type="ARBA" id="ARBA00004922"/>
    </source>
</evidence>
<comment type="similarity">
    <text evidence="3 13">Belongs to the glycosyl hydrolase 47 family.</text>
</comment>
<name>A0A1V6UVB6_9EURO</name>
<evidence type="ECO:0000256" key="6">
    <source>
        <dbReference type="ARBA" id="ARBA00022837"/>
    </source>
</evidence>
<dbReference type="GO" id="GO:0016020">
    <property type="term" value="C:membrane"/>
    <property type="evidence" value="ECO:0007669"/>
    <property type="project" value="InterPro"/>
</dbReference>
<evidence type="ECO:0000256" key="9">
    <source>
        <dbReference type="ARBA" id="ARBA00048605"/>
    </source>
</evidence>
<sequence>MPSKDFKQTRPWPNSASTTFKGRLHGWLRRKWSLKSLLTGALVLSTGLYVTKPSPEAILDNFRPIDRDQYWKNHQEEVKNVFVKSWDAYSRYAWGKDVYHPIAKTGDQMSPQGLGWIIVDSLDSLMIMNLTSQLSDARDWVNYELTYDQDQDVNTFETTIRMLGGLLSADYLSSQLPDVASPQDHVYLQKAVDLADRLLSAYESPSGIPYASVKLATREGIPSHADGGASSTAEATTLQLEMKYLAHITGKEVYWRKAEHVMKVIDDHCMPGGLLPIFVHPDTGNFRYQEIRLGSRGDSYYEYLVKQYLQTSGDEQIYSEMWEEALAGIQKYLVTTTKHSHLQFIAELPNGINGKLSPKMDHLVCFLPGSIAIAATEGRTEAEARKLPTWSAKKEQQMKLARELMKTCWAMYAVTATGLSPEITWLEADDADLQPGPGSRPQKKSKDDVDSWKKDLIIKPLDAHNLQRPETVESLFLMFRVTEDPIYRKWGSKIFKSFKQHMLIPDGEAWTSLNDVTKVPAPYRDNMESFWLAETLKYLYLLFSPREYLPLTDVVFNTEAHVLPRFKQSKFQTGWKRKKC</sequence>
<evidence type="ECO:0000256" key="5">
    <source>
        <dbReference type="ARBA" id="ARBA00022801"/>
    </source>
</evidence>
<dbReference type="InterPro" id="IPR036026">
    <property type="entry name" value="Seven-hairpin_glycosidases"/>
</dbReference>
<feature type="active site" description="Proton donor" evidence="10">
    <location>
        <position position="157"/>
    </location>
</feature>
<keyword evidence="13" id="KW-0326">Glycosidase</keyword>
<feature type="active site" evidence="10">
    <location>
        <position position="298"/>
    </location>
</feature>
<evidence type="ECO:0000256" key="11">
    <source>
        <dbReference type="PIRSR" id="PIRSR601382-2"/>
    </source>
</evidence>
<dbReference type="Gene3D" id="1.50.10.10">
    <property type="match status" value="1"/>
</dbReference>
<dbReference type="InterPro" id="IPR012341">
    <property type="entry name" value="6hp_glycosidase-like_sf"/>
</dbReference>
<dbReference type="Proteomes" id="UP000191500">
    <property type="component" value="Unassembled WGS sequence"/>
</dbReference>
<comment type="catalytic activity">
    <reaction evidence="9">
        <text>N(4)-(alpha-D-Man-(1-&gt;2)-alpha-D-Man-(1-&gt;2)-alpha-D-Man-(1-&gt;3)-[alpha-D-Man-(1-&gt;2)-alpha-D-Man-(1-&gt;3)-[alpha-D-Man-(1-&gt;2)-alpha-D-Man-(1-&gt;6)]-alpha-D-Man-(1-&gt;6)]-beta-D-Man-(1-&gt;4)-beta-D-GlcNAc-(1-&gt;4)-beta-D-GlcNAc)-L-asparaginyl-[protein] (N-glucan mannose isomer 9A1,2,3B1,2,3) + 4 H2O = N(4)-(alpha-D-Man-(1-&gt;3)-[alpha-D-Man-(1-&gt;3)-[alpha-D-Man-(1-&gt;6)]-alpha-D-Man-(1-&gt;6)]-beta-D-Man-(1-&gt;4)-beta-D-GlcNAc-(1-&gt;4)-beta-D-GlcNAc)-L-asparaginyl-[protein] (N-glucan mannose isomer 5A1,2) + 4 beta-D-mannose</text>
        <dbReference type="Rhea" id="RHEA:56008"/>
        <dbReference type="Rhea" id="RHEA-COMP:14356"/>
        <dbReference type="Rhea" id="RHEA-COMP:14367"/>
        <dbReference type="ChEBI" id="CHEBI:15377"/>
        <dbReference type="ChEBI" id="CHEBI:28563"/>
        <dbReference type="ChEBI" id="CHEBI:59087"/>
        <dbReference type="ChEBI" id="CHEBI:139493"/>
        <dbReference type="EC" id="3.2.1.113"/>
    </reaction>
</comment>
<proteinExistence type="inferred from homology"/>
<evidence type="ECO:0000313" key="15">
    <source>
        <dbReference type="Proteomes" id="UP000191500"/>
    </source>
</evidence>
<keyword evidence="7 12" id="KW-1015">Disulfide bond</keyword>
<evidence type="ECO:0000256" key="10">
    <source>
        <dbReference type="PIRSR" id="PIRSR601382-1"/>
    </source>
</evidence>
<keyword evidence="6 11" id="KW-0106">Calcium</keyword>
<comment type="caution">
    <text evidence="14">The sequence shown here is derived from an EMBL/GenBank/DDBJ whole genome shotgun (WGS) entry which is preliminary data.</text>
</comment>
<evidence type="ECO:0000256" key="4">
    <source>
        <dbReference type="ARBA" id="ARBA00022723"/>
    </source>
</evidence>
<keyword evidence="4 11" id="KW-0479">Metal-binding</keyword>
<dbReference type="GO" id="GO:0005509">
    <property type="term" value="F:calcium ion binding"/>
    <property type="evidence" value="ECO:0007669"/>
    <property type="project" value="InterPro"/>
</dbReference>
<dbReference type="UniPathway" id="UPA00378"/>
<organism evidence="14 15">
    <name type="scientific">Penicillium coprophilum</name>
    <dbReference type="NCBI Taxonomy" id="36646"/>
    <lineage>
        <taxon>Eukaryota</taxon>
        <taxon>Fungi</taxon>
        <taxon>Dikarya</taxon>
        <taxon>Ascomycota</taxon>
        <taxon>Pezizomycotina</taxon>
        <taxon>Eurotiomycetes</taxon>
        <taxon>Eurotiomycetidae</taxon>
        <taxon>Eurotiales</taxon>
        <taxon>Aspergillaceae</taxon>
        <taxon>Penicillium</taxon>
    </lineage>
</organism>
<dbReference type="PANTHER" id="PTHR11742:SF55">
    <property type="entry name" value="ENDOPLASMIC RETICULUM MANNOSYL-OLIGOSACCHARIDE 1,2-ALPHA-MANNOSIDASE"/>
    <property type="match status" value="1"/>
</dbReference>
<dbReference type="SUPFAM" id="SSF48225">
    <property type="entry name" value="Seven-hairpin glycosidases"/>
    <property type="match status" value="1"/>
</dbReference>
<dbReference type="EC" id="3.2.1.-" evidence="13"/>
<feature type="disulfide bond" evidence="12">
    <location>
        <begin position="365"/>
        <end position="408"/>
    </location>
</feature>
<comment type="cofactor">
    <cofactor evidence="1 11">
        <name>Ca(2+)</name>
        <dbReference type="ChEBI" id="CHEBI:29108"/>
    </cofactor>
</comment>
<dbReference type="GO" id="GO:0005783">
    <property type="term" value="C:endoplasmic reticulum"/>
    <property type="evidence" value="ECO:0007669"/>
    <property type="project" value="TreeGrafter"/>
</dbReference>
<feature type="binding site" evidence="11">
    <location>
        <position position="558"/>
    </location>
    <ligand>
        <name>Ca(2+)</name>
        <dbReference type="ChEBI" id="CHEBI:29108"/>
    </ligand>
</feature>
<gene>
    <name evidence="14" type="ORF">PENCOP_c004G08070</name>
</gene>
<evidence type="ECO:0000313" key="14">
    <source>
        <dbReference type="EMBL" id="OQE42384.1"/>
    </source>
</evidence>
<dbReference type="AlphaFoldDB" id="A0A1V6UVB6"/>
<dbReference type="STRING" id="36646.A0A1V6UVB6"/>
<dbReference type="GO" id="GO:0005975">
    <property type="term" value="P:carbohydrate metabolic process"/>
    <property type="evidence" value="ECO:0007669"/>
    <property type="project" value="InterPro"/>
</dbReference>
<dbReference type="InterPro" id="IPR050749">
    <property type="entry name" value="Glycosyl_Hydrolase_47"/>
</dbReference>
<keyword evidence="15" id="KW-1185">Reference proteome</keyword>